<protein>
    <recommendedName>
        <fullName evidence="2">Reverse transcriptase domain-containing protein</fullName>
    </recommendedName>
</protein>
<name>A0AAW2J865_9LAMI</name>
<sequence length="211" mass="24473">MSIREEVWEIVSSVKPDSLVGPDGFAPIFYHTCWDFISEDVFGAVSELFSGVEMPKGFTVTTISIIPKTASPISRRRWLNNNVPLAQELIHLLESRWLEVNVVFKLDMAKAYDRVSWEFLYQGLQQGDPLSPVLLVLAADYLSRQNMEMLRDFLRAYERVSGQLINGAKSSFRPPIRGRSRQDSTWEAIRMTHLSRNYWQIFDITLYDQQY</sequence>
<dbReference type="InterPro" id="IPR052343">
    <property type="entry name" value="Retrotransposon-Effector_Assoc"/>
</dbReference>
<gene>
    <name evidence="1" type="ORF">Sangu_2570900</name>
</gene>
<organism evidence="1">
    <name type="scientific">Sesamum angustifolium</name>
    <dbReference type="NCBI Taxonomy" id="2727405"/>
    <lineage>
        <taxon>Eukaryota</taxon>
        <taxon>Viridiplantae</taxon>
        <taxon>Streptophyta</taxon>
        <taxon>Embryophyta</taxon>
        <taxon>Tracheophyta</taxon>
        <taxon>Spermatophyta</taxon>
        <taxon>Magnoliopsida</taxon>
        <taxon>eudicotyledons</taxon>
        <taxon>Gunneridae</taxon>
        <taxon>Pentapetalae</taxon>
        <taxon>asterids</taxon>
        <taxon>lamiids</taxon>
        <taxon>Lamiales</taxon>
        <taxon>Pedaliaceae</taxon>
        <taxon>Sesamum</taxon>
    </lineage>
</organism>
<dbReference type="EMBL" id="JACGWK010001348">
    <property type="protein sequence ID" value="KAL0290524.1"/>
    <property type="molecule type" value="Genomic_DNA"/>
</dbReference>
<proteinExistence type="predicted"/>
<evidence type="ECO:0000313" key="1">
    <source>
        <dbReference type="EMBL" id="KAL0290524.1"/>
    </source>
</evidence>
<dbReference type="AlphaFoldDB" id="A0AAW2J865"/>
<comment type="caution">
    <text evidence="1">The sequence shown here is derived from an EMBL/GenBank/DDBJ whole genome shotgun (WGS) entry which is preliminary data.</text>
</comment>
<evidence type="ECO:0008006" key="2">
    <source>
        <dbReference type="Google" id="ProtNLM"/>
    </source>
</evidence>
<reference evidence="1" key="2">
    <citation type="journal article" date="2024" name="Plant">
        <title>Genomic evolution and insights into agronomic trait innovations of Sesamum species.</title>
        <authorList>
            <person name="Miao H."/>
            <person name="Wang L."/>
            <person name="Qu L."/>
            <person name="Liu H."/>
            <person name="Sun Y."/>
            <person name="Le M."/>
            <person name="Wang Q."/>
            <person name="Wei S."/>
            <person name="Zheng Y."/>
            <person name="Lin W."/>
            <person name="Duan Y."/>
            <person name="Cao H."/>
            <person name="Xiong S."/>
            <person name="Wang X."/>
            <person name="Wei L."/>
            <person name="Li C."/>
            <person name="Ma Q."/>
            <person name="Ju M."/>
            <person name="Zhao R."/>
            <person name="Li G."/>
            <person name="Mu C."/>
            <person name="Tian Q."/>
            <person name="Mei H."/>
            <person name="Zhang T."/>
            <person name="Gao T."/>
            <person name="Zhang H."/>
        </authorList>
    </citation>
    <scope>NUCLEOTIDE SEQUENCE</scope>
    <source>
        <strain evidence="1">G01</strain>
    </source>
</reference>
<dbReference type="PANTHER" id="PTHR46890:SF28">
    <property type="entry name" value="REVERSE TRANSCRIPTASE DOMAIN-CONTAINING PROTEIN"/>
    <property type="match status" value="1"/>
</dbReference>
<dbReference type="PANTHER" id="PTHR46890">
    <property type="entry name" value="NON-LTR RETROLELEMENT REVERSE TRANSCRIPTASE-LIKE PROTEIN-RELATED"/>
    <property type="match status" value="1"/>
</dbReference>
<accession>A0AAW2J865</accession>
<reference evidence="1" key="1">
    <citation type="submission" date="2020-06" db="EMBL/GenBank/DDBJ databases">
        <authorList>
            <person name="Li T."/>
            <person name="Hu X."/>
            <person name="Zhang T."/>
            <person name="Song X."/>
            <person name="Zhang H."/>
            <person name="Dai N."/>
            <person name="Sheng W."/>
            <person name="Hou X."/>
            <person name="Wei L."/>
        </authorList>
    </citation>
    <scope>NUCLEOTIDE SEQUENCE</scope>
    <source>
        <strain evidence="1">G01</strain>
        <tissue evidence="1">Leaf</tissue>
    </source>
</reference>